<comment type="caution">
    <text evidence="1">The sequence shown here is derived from an EMBL/GenBank/DDBJ whole genome shotgun (WGS) entry which is preliminary data.</text>
</comment>
<protein>
    <submittedName>
        <fullName evidence="1">Uncharacterized protein</fullName>
    </submittedName>
</protein>
<organism evidence="1 2">
    <name type="scientific">Fulvivirga sediminis</name>
    <dbReference type="NCBI Taxonomy" id="2803949"/>
    <lineage>
        <taxon>Bacteria</taxon>
        <taxon>Pseudomonadati</taxon>
        <taxon>Bacteroidota</taxon>
        <taxon>Cytophagia</taxon>
        <taxon>Cytophagales</taxon>
        <taxon>Fulvivirgaceae</taxon>
        <taxon>Fulvivirga</taxon>
    </lineage>
</organism>
<evidence type="ECO:0000313" key="2">
    <source>
        <dbReference type="Proteomes" id="UP000659388"/>
    </source>
</evidence>
<dbReference type="Pfam" id="PF22668">
    <property type="entry name" value="DUF7009"/>
    <property type="match status" value="1"/>
</dbReference>
<name>A0A937F9D9_9BACT</name>
<reference evidence="1" key="1">
    <citation type="submission" date="2021-01" db="EMBL/GenBank/DDBJ databases">
        <title>Fulvivirga kasyanovii gen. nov., sp nov., a novel member of the phylum Bacteroidetes isolated from seawater in a mussel farm.</title>
        <authorList>
            <person name="Zhao L.-H."/>
            <person name="Wang Z.-J."/>
        </authorList>
    </citation>
    <scope>NUCLEOTIDE SEQUENCE</scope>
    <source>
        <strain evidence="1">2943</strain>
    </source>
</reference>
<dbReference type="RefSeq" id="WP_202245902.1">
    <property type="nucleotide sequence ID" value="NZ_JAESIY010000010.1"/>
</dbReference>
<dbReference type="AlphaFoldDB" id="A0A937F9D9"/>
<dbReference type="Proteomes" id="UP000659388">
    <property type="component" value="Unassembled WGS sequence"/>
</dbReference>
<accession>A0A937F9D9</accession>
<gene>
    <name evidence="1" type="ORF">JL102_18330</name>
</gene>
<keyword evidence="2" id="KW-1185">Reference proteome</keyword>
<proteinExistence type="predicted"/>
<dbReference type="EMBL" id="JAESIY010000010">
    <property type="protein sequence ID" value="MBL3658115.1"/>
    <property type="molecule type" value="Genomic_DNA"/>
</dbReference>
<evidence type="ECO:0000313" key="1">
    <source>
        <dbReference type="EMBL" id="MBL3658115.1"/>
    </source>
</evidence>
<sequence>MKIRIKGNSLRFRLSQSEVAIIGKEGVVSDSVDFGDRKLIYGMEVTEDSELSVSFNGTFVTIRVPEQTLSEWVNTDKVGFDAEISLPQGDILTVLVEKDFQCLKARPGEDEEDLYKNPLAQ</sequence>
<dbReference type="InterPro" id="IPR053825">
    <property type="entry name" value="DUF7009"/>
</dbReference>